<dbReference type="PANTHER" id="PTHR13137">
    <property type="entry name" value="DC11 ACN9 HOMOLOG"/>
    <property type="match status" value="1"/>
</dbReference>
<evidence type="ECO:0000313" key="8">
    <source>
        <dbReference type="EMBL" id="KAH6599058.1"/>
    </source>
</evidence>
<reference evidence="8 9" key="1">
    <citation type="submission" date="2021-02" db="EMBL/GenBank/DDBJ databases">
        <title>Variation within the Batrachochytrium salamandrivorans European outbreak.</title>
        <authorList>
            <person name="Kelly M."/>
            <person name="Pasmans F."/>
            <person name="Shea T.P."/>
            <person name="Munoz J.F."/>
            <person name="Carranza S."/>
            <person name="Cuomo C.A."/>
            <person name="Martel A."/>
        </authorList>
    </citation>
    <scope>NUCLEOTIDE SEQUENCE [LARGE SCALE GENOMIC DNA]</scope>
    <source>
        <strain evidence="8 9">AMFP18/2</strain>
    </source>
</reference>
<evidence type="ECO:0000256" key="1">
    <source>
        <dbReference type="ARBA" id="ARBA00004305"/>
    </source>
</evidence>
<keyword evidence="9" id="KW-1185">Reference proteome</keyword>
<sequence>MPGNGPSPSDVLQLYRSIRRLHRHMPSALKFIGNRYVRDEFARHRNAQPEYLPASSKPGRPTETHCQTSCNRLPPPPQRTRSI</sequence>
<gene>
    <name evidence="8" type="ORF">BASA50_003267</name>
</gene>
<organism evidence="8 9">
    <name type="scientific">Batrachochytrium salamandrivorans</name>
    <dbReference type="NCBI Taxonomy" id="1357716"/>
    <lineage>
        <taxon>Eukaryota</taxon>
        <taxon>Fungi</taxon>
        <taxon>Fungi incertae sedis</taxon>
        <taxon>Chytridiomycota</taxon>
        <taxon>Chytridiomycota incertae sedis</taxon>
        <taxon>Chytridiomycetes</taxon>
        <taxon>Rhizophydiales</taxon>
        <taxon>Rhizophydiales incertae sedis</taxon>
        <taxon>Batrachochytrium</taxon>
    </lineage>
</organism>
<dbReference type="EMBL" id="JAFCIX010000079">
    <property type="protein sequence ID" value="KAH6599058.1"/>
    <property type="molecule type" value="Genomic_DNA"/>
</dbReference>
<keyword evidence="5 6" id="KW-0143">Chaperone</keyword>
<comment type="function">
    <text evidence="6">Plays an essential role in the assembly of succinate dehydrogenase (SDH), an enzyme complex (also referred to as respiratory complex II) that is a component of both the tricarboxylic acid (TCA) cycle and the mitochondrial electron transport chain, and which couples the oxidation of succinate to fumarate with the reduction of ubiquinone (coenzyme Q) to ubiquinol. Promotes maturation of the iron-sulfur protein subunit of the SDH catalytic dimer, protecting it from the deleterious effects of oxidants. May act together with SDHAF1.</text>
</comment>
<feature type="region of interest" description="Disordered" evidence="7">
    <location>
        <begin position="46"/>
        <end position="83"/>
    </location>
</feature>
<comment type="subunit">
    <text evidence="6">Interacts with the iron-sulfur protein subunit within the SDH catalytic dimer.</text>
</comment>
<evidence type="ECO:0000256" key="3">
    <source>
        <dbReference type="ARBA" id="ARBA00022946"/>
    </source>
</evidence>
<proteinExistence type="inferred from homology"/>
<evidence type="ECO:0000256" key="4">
    <source>
        <dbReference type="ARBA" id="ARBA00023128"/>
    </source>
</evidence>
<comment type="subcellular location">
    <subcellularLocation>
        <location evidence="1 6">Mitochondrion matrix</location>
    </subcellularLocation>
</comment>
<dbReference type="InterPro" id="IPR008381">
    <property type="entry name" value="SDHAF3/Sdh7"/>
</dbReference>
<comment type="similarity">
    <text evidence="2 6">Belongs to the complex I LYR family. SDHAF3 subfamily.</text>
</comment>
<accession>A0ABQ8FJ03</accession>
<dbReference type="Proteomes" id="UP001648503">
    <property type="component" value="Unassembled WGS sequence"/>
</dbReference>
<evidence type="ECO:0000256" key="7">
    <source>
        <dbReference type="SAM" id="MobiDB-lite"/>
    </source>
</evidence>
<evidence type="ECO:0000256" key="2">
    <source>
        <dbReference type="ARBA" id="ARBA00006020"/>
    </source>
</evidence>
<dbReference type="PANTHER" id="PTHR13137:SF6">
    <property type="entry name" value="SUCCINATE DEHYDROGENASE ASSEMBLY FACTOR 3, MITOCHONDRIAL"/>
    <property type="match status" value="1"/>
</dbReference>
<keyword evidence="3" id="KW-0809">Transit peptide</keyword>
<comment type="caution">
    <text evidence="8">The sequence shown here is derived from an EMBL/GenBank/DDBJ whole genome shotgun (WGS) entry which is preliminary data.</text>
</comment>
<feature type="compositionally biased region" description="Pro residues" evidence="7">
    <location>
        <begin position="73"/>
        <end position="83"/>
    </location>
</feature>
<evidence type="ECO:0000256" key="6">
    <source>
        <dbReference type="RuleBase" id="RU368039"/>
    </source>
</evidence>
<evidence type="ECO:0000313" key="9">
    <source>
        <dbReference type="Proteomes" id="UP001648503"/>
    </source>
</evidence>
<dbReference type="CDD" id="cd20270">
    <property type="entry name" value="Complex1_LYR_SDHAF3_LYRM10"/>
    <property type="match status" value="1"/>
</dbReference>
<protein>
    <recommendedName>
        <fullName evidence="6">Succinate dehydrogenase assembly factor 3</fullName>
        <shortName evidence="6">SDH assembly factor 3</shortName>
        <shortName evidence="6">SDHAF3</shortName>
    </recommendedName>
</protein>
<evidence type="ECO:0000256" key="5">
    <source>
        <dbReference type="ARBA" id="ARBA00023186"/>
    </source>
</evidence>
<name>A0ABQ8FJ03_9FUNG</name>
<dbReference type="Pfam" id="PF13233">
    <property type="entry name" value="Complex1_LYR_2"/>
    <property type="match status" value="1"/>
</dbReference>
<keyword evidence="4 6" id="KW-0496">Mitochondrion</keyword>